<comment type="caution">
    <text evidence="3">The sequence shown here is derived from an EMBL/GenBank/DDBJ whole genome shotgun (WGS) entry which is preliminary data.</text>
</comment>
<feature type="domain" description="Glutamine amidotransferase" evidence="2">
    <location>
        <begin position="3"/>
        <end position="182"/>
    </location>
</feature>
<reference evidence="3" key="1">
    <citation type="submission" date="2022-03" db="EMBL/GenBank/DDBJ databases">
        <title>De novo assembled genomes of Belliella spp. (Cyclobacteriaceae) strains.</title>
        <authorList>
            <person name="Szabo A."/>
            <person name="Korponai K."/>
            <person name="Felfoldi T."/>
        </authorList>
    </citation>
    <scope>NUCLEOTIDE SEQUENCE</scope>
    <source>
        <strain evidence="3">DSM 107340</strain>
    </source>
</reference>
<keyword evidence="4" id="KW-1185">Reference proteome</keyword>
<evidence type="ECO:0000313" key="3">
    <source>
        <dbReference type="EMBL" id="MCH7398570.1"/>
    </source>
</evidence>
<dbReference type="PRINTS" id="PR00097">
    <property type="entry name" value="ANTSNTHASEII"/>
</dbReference>
<accession>A0ABS9UPM2</accession>
<protein>
    <submittedName>
        <fullName evidence="3">Aminodeoxychorismate/anthranilate synthase component II</fullName>
    </submittedName>
</protein>
<proteinExistence type="predicted"/>
<dbReference type="Proteomes" id="UP001165488">
    <property type="component" value="Unassembled WGS sequence"/>
</dbReference>
<dbReference type="InterPro" id="IPR017926">
    <property type="entry name" value="GATASE"/>
</dbReference>
<dbReference type="PRINTS" id="PR00099">
    <property type="entry name" value="CPSGATASE"/>
</dbReference>
<dbReference type="NCBIfam" id="TIGR00566">
    <property type="entry name" value="trpG_papA"/>
    <property type="match status" value="1"/>
</dbReference>
<sequence>MLLLIDNFDSFSHILADYLRQTGKELKIVRNDVDIESLKSEVFEGVILSPGPETPSRAGNLMGILEYYHDKLPVLGVCLGHQAIGQFFGAKLVKGKFPVHGKVHKVKKVANHSVLNNLPDEFDVTRYHSLVLEDLPPSFQILLATFQGEIMALSHRELPIIGIQYHPEAHLTEFGLEIIKNWTESL</sequence>
<organism evidence="3 4">
    <name type="scientific">Belliella calami</name>
    <dbReference type="NCBI Taxonomy" id="2923436"/>
    <lineage>
        <taxon>Bacteria</taxon>
        <taxon>Pseudomonadati</taxon>
        <taxon>Bacteroidota</taxon>
        <taxon>Cytophagia</taxon>
        <taxon>Cytophagales</taxon>
        <taxon>Cyclobacteriaceae</taxon>
        <taxon>Belliella</taxon>
    </lineage>
</organism>
<dbReference type="EMBL" id="JAKZGS010000008">
    <property type="protein sequence ID" value="MCH7398570.1"/>
    <property type="molecule type" value="Genomic_DNA"/>
</dbReference>
<dbReference type="PANTHER" id="PTHR43418:SF4">
    <property type="entry name" value="MULTIFUNCTIONAL TRYPTOPHAN BIOSYNTHESIS PROTEIN"/>
    <property type="match status" value="1"/>
</dbReference>
<dbReference type="PRINTS" id="PR00096">
    <property type="entry name" value="GATASE"/>
</dbReference>
<evidence type="ECO:0000313" key="4">
    <source>
        <dbReference type="Proteomes" id="UP001165488"/>
    </source>
</evidence>
<evidence type="ECO:0000259" key="2">
    <source>
        <dbReference type="Pfam" id="PF00117"/>
    </source>
</evidence>
<dbReference type="CDD" id="cd01743">
    <property type="entry name" value="GATase1_Anthranilate_Synthase"/>
    <property type="match status" value="1"/>
</dbReference>
<name>A0ABS9UPM2_9BACT</name>
<dbReference type="PANTHER" id="PTHR43418">
    <property type="entry name" value="MULTIFUNCTIONAL TRYPTOPHAN BIOSYNTHESIS PROTEIN-RELATED"/>
    <property type="match status" value="1"/>
</dbReference>
<dbReference type="Pfam" id="PF00117">
    <property type="entry name" value="GATase"/>
    <property type="match status" value="1"/>
</dbReference>
<dbReference type="InterPro" id="IPR006221">
    <property type="entry name" value="TrpG/PapA_dom"/>
</dbReference>
<dbReference type="InterPro" id="IPR029062">
    <property type="entry name" value="Class_I_gatase-like"/>
</dbReference>
<evidence type="ECO:0000256" key="1">
    <source>
        <dbReference type="ARBA" id="ARBA00022962"/>
    </source>
</evidence>
<dbReference type="InterPro" id="IPR050472">
    <property type="entry name" value="Anth_synth/Amidotransfase"/>
</dbReference>
<dbReference type="PROSITE" id="PS51273">
    <property type="entry name" value="GATASE_TYPE_1"/>
    <property type="match status" value="1"/>
</dbReference>
<gene>
    <name evidence="3" type="ORF">MM236_11240</name>
</gene>
<dbReference type="Gene3D" id="3.40.50.880">
    <property type="match status" value="1"/>
</dbReference>
<keyword evidence="1" id="KW-0315">Glutamine amidotransferase</keyword>
<dbReference type="RefSeq" id="WP_241275081.1">
    <property type="nucleotide sequence ID" value="NZ_JAKZGS010000008.1"/>
</dbReference>
<dbReference type="SUPFAM" id="SSF52317">
    <property type="entry name" value="Class I glutamine amidotransferase-like"/>
    <property type="match status" value="1"/>
</dbReference>